<gene>
    <name evidence="2" type="ORF">LX15_006258</name>
</gene>
<keyword evidence="3" id="KW-1185">Reference proteome</keyword>
<protein>
    <submittedName>
        <fullName evidence="2">Uncharacterized protein</fullName>
    </submittedName>
</protein>
<accession>A0ABT1I403</accession>
<evidence type="ECO:0000313" key="2">
    <source>
        <dbReference type="EMBL" id="MCP2262518.1"/>
    </source>
</evidence>
<sequence length="93" mass="10031">MTSSTVPLPEVEIDEDEPRFDLIVPATADSISVSLTSRPAGGRGTPTWLGAWPRSALSRSPRRGPSAGGGEDGFRVHLWPTWAEVFEDGTLLR</sequence>
<comment type="caution">
    <text evidence="2">The sequence shown here is derived from an EMBL/GenBank/DDBJ whole genome shotgun (WGS) entry which is preliminary data.</text>
</comment>
<proteinExistence type="predicted"/>
<evidence type="ECO:0000313" key="3">
    <source>
        <dbReference type="Proteomes" id="UP001205311"/>
    </source>
</evidence>
<dbReference type="Proteomes" id="UP001205311">
    <property type="component" value="Unassembled WGS sequence"/>
</dbReference>
<feature type="region of interest" description="Disordered" evidence="1">
    <location>
        <begin position="35"/>
        <end position="73"/>
    </location>
</feature>
<feature type="compositionally biased region" description="Low complexity" evidence="1">
    <location>
        <begin position="53"/>
        <end position="65"/>
    </location>
</feature>
<reference evidence="2 3" key="1">
    <citation type="submission" date="2022-06" db="EMBL/GenBank/DDBJ databases">
        <title>Genomic Encyclopedia of Archaeal and Bacterial Type Strains, Phase II (KMG-II): from individual species to whole genera.</title>
        <authorList>
            <person name="Goeker M."/>
        </authorList>
    </citation>
    <scope>NUCLEOTIDE SEQUENCE [LARGE SCALE GENOMIC DNA]</scope>
    <source>
        <strain evidence="2 3">DSM 40477</strain>
    </source>
</reference>
<name>A0ABT1I403_STRSD</name>
<dbReference type="RefSeq" id="WP_253674717.1">
    <property type="nucleotide sequence ID" value="NZ_JAMTCP010000074.1"/>
</dbReference>
<dbReference type="EMBL" id="JAMTCP010000074">
    <property type="protein sequence ID" value="MCP2262518.1"/>
    <property type="molecule type" value="Genomic_DNA"/>
</dbReference>
<evidence type="ECO:0000256" key="1">
    <source>
        <dbReference type="SAM" id="MobiDB-lite"/>
    </source>
</evidence>
<organism evidence="2 3">
    <name type="scientific">Streptoalloteichus tenebrarius (strain ATCC 17920 / DSM 40477 / JCM 4838 / CBS 697.72 / NBRC 16177 / NCIMB 11028 / NRRL B-12390 / A12253. 1 / ISP 5477)</name>
    <name type="common">Streptomyces tenebrarius</name>
    <dbReference type="NCBI Taxonomy" id="1933"/>
    <lineage>
        <taxon>Bacteria</taxon>
        <taxon>Bacillati</taxon>
        <taxon>Actinomycetota</taxon>
        <taxon>Actinomycetes</taxon>
        <taxon>Pseudonocardiales</taxon>
        <taxon>Pseudonocardiaceae</taxon>
        <taxon>Streptoalloteichus</taxon>
    </lineage>
</organism>